<evidence type="ECO:0000313" key="13">
    <source>
        <dbReference type="Proteomes" id="UP000029725"/>
    </source>
</evidence>
<dbReference type="Pfam" id="PF01265">
    <property type="entry name" value="Cyto_heme_lyase"/>
    <property type="match status" value="1"/>
</dbReference>
<keyword evidence="6 10" id="KW-0408">Iron</keyword>
<dbReference type="OrthoDB" id="4243at2759"/>
<evidence type="ECO:0000256" key="4">
    <source>
        <dbReference type="ARBA" id="ARBA00022723"/>
    </source>
</evidence>
<dbReference type="EMBL" id="JMKJ01000600">
    <property type="protein sequence ID" value="KGG50108.1"/>
    <property type="molecule type" value="Genomic_DNA"/>
</dbReference>
<dbReference type="PANTHER" id="PTHR12743">
    <property type="entry name" value="CYTOCHROME C1 HEME LYASE"/>
    <property type="match status" value="1"/>
</dbReference>
<evidence type="ECO:0000256" key="6">
    <source>
        <dbReference type="ARBA" id="ARBA00023004"/>
    </source>
</evidence>
<comment type="subcellular location">
    <subcellularLocation>
        <location evidence="1 10">Mitochondrion inner membrane</location>
    </subcellularLocation>
</comment>
<keyword evidence="13" id="KW-1185">Reference proteome</keyword>
<dbReference type="EC" id="4.4.1.17" evidence="10"/>
<dbReference type="PROSITE" id="PS00821">
    <property type="entry name" value="CYTO_HEME_LYASE_1"/>
    <property type="match status" value="1"/>
</dbReference>
<dbReference type="PANTHER" id="PTHR12743:SF3">
    <property type="entry name" value="HOLOCYTOCHROME-C SYNTHASE"/>
    <property type="match status" value="1"/>
</dbReference>
<name>A0A098VM09_9MICR</name>
<dbReference type="PROSITE" id="PS00822">
    <property type="entry name" value="CYTO_HEME_LYASE_2"/>
    <property type="match status" value="1"/>
</dbReference>
<evidence type="ECO:0000256" key="5">
    <source>
        <dbReference type="ARBA" id="ARBA00022792"/>
    </source>
</evidence>
<dbReference type="HOGENOM" id="CLU_048602_0_1_1"/>
<comment type="catalytic activity">
    <reaction evidence="10">
        <text>holo-[cytochrome c] = apo-[cytochrome c] + heme b</text>
        <dbReference type="Rhea" id="RHEA:22648"/>
        <dbReference type="Rhea" id="RHEA-COMP:10725"/>
        <dbReference type="Rhea" id="RHEA-COMP:10726"/>
        <dbReference type="ChEBI" id="CHEBI:29950"/>
        <dbReference type="ChEBI" id="CHEBI:60344"/>
        <dbReference type="ChEBI" id="CHEBI:83739"/>
        <dbReference type="EC" id="4.4.1.17"/>
    </reaction>
</comment>
<keyword evidence="9 10" id="KW-0456">Lyase</keyword>
<comment type="caution">
    <text evidence="12">The sequence shown here is derived from an EMBL/GenBank/DDBJ whole genome shotgun (WGS) entry which is preliminary data.</text>
</comment>
<dbReference type="RefSeq" id="XP_013236544.1">
    <property type="nucleotide sequence ID" value="XM_013381090.1"/>
</dbReference>
<evidence type="ECO:0000256" key="1">
    <source>
        <dbReference type="ARBA" id="ARBA00004273"/>
    </source>
</evidence>
<dbReference type="GO" id="GO:0004408">
    <property type="term" value="F:holocytochrome-c synthase activity"/>
    <property type="evidence" value="ECO:0007669"/>
    <property type="project" value="UniProtKB-EC"/>
</dbReference>
<evidence type="ECO:0000256" key="9">
    <source>
        <dbReference type="ARBA" id="ARBA00023239"/>
    </source>
</evidence>
<sequence length="224" mass="25638">MEASEACSSHSSSLDAHNECPYREKKSNINPCTLMPHPEILNATSIDGISSPLSKGLSTERESSTIPKVTAPGHVDETWKYPSPRMFYHALLRKGYATDPQDIDSMLFIHNQLNEGVWKHILEWENFMQPNATGRCQPLLKSFQGRPQKLSPKAWFAHKFLGADKPFDRHDWVIERCGKKVRYVIDYYENGVDQSGSPTMNVCVRPALDSIESIFYRFRRFLDS</sequence>
<evidence type="ECO:0000313" key="12">
    <source>
        <dbReference type="EMBL" id="KGG50108.1"/>
    </source>
</evidence>
<dbReference type="GO" id="GO:0005743">
    <property type="term" value="C:mitochondrial inner membrane"/>
    <property type="evidence" value="ECO:0007669"/>
    <property type="project" value="UniProtKB-SubCell"/>
</dbReference>
<evidence type="ECO:0000256" key="10">
    <source>
        <dbReference type="RuleBase" id="RU363130"/>
    </source>
</evidence>
<reference evidence="12 13" key="1">
    <citation type="submission" date="2014-04" db="EMBL/GenBank/DDBJ databases">
        <title>A new species of microsporidia sheds light on the evolution of extreme parasitism.</title>
        <authorList>
            <person name="Haag K.L."/>
            <person name="James T.Y."/>
            <person name="Larsson R."/>
            <person name="Schaer T.M."/>
            <person name="Refardt D."/>
            <person name="Pombert J.-F."/>
            <person name="Ebert D."/>
        </authorList>
    </citation>
    <scope>NUCLEOTIDE SEQUENCE [LARGE SCALE GENOMIC DNA]</scope>
    <source>
        <strain evidence="12 13">UGP3</strain>
        <tissue evidence="12">Spores</tissue>
    </source>
</reference>
<dbReference type="GO" id="GO:0046872">
    <property type="term" value="F:metal ion binding"/>
    <property type="evidence" value="ECO:0007669"/>
    <property type="project" value="UniProtKB-KW"/>
</dbReference>
<proteinExistence type="inferred from homology"/>
<dbReference type="Proteomes" id="UP000029725">
    <property type="component" value="Unassembled WGS sequence"/>
</dbReference>
<keyword evidence="8 10" id="KW-0472">Membrane</keyword>
<accession>A0A098VM09</accession>
<evidence type="ECO:0000256" key="7">
    <source>
        <dbReference type="ARBA" id="ARBA00023128"/>
    </source>
</evidence>
<keyword evidence="4 10" id="KW-0479">Metal-binding</keyword>
<keyword evidence="5 10" id="KW-0999">Mitochondrion inner membrane</keyword>
<comment type="similarity">
    <text evidence="2 10">Belongs to the cytochrome c-type heme lyase family.</text>
</comment>
<keyword evidence="7 10" id="KW-0496">Mitochondrion</keyword>
<gene>
    <name evidence="12" type="ORF">DI09_89p20</name>
</gene>
<evidence type="ECO:0000256" key="11">
    <source>
        <dbReference type="SAM" id="MobiDB-lite"/>
    </source>
</evidence>
<evidence type="ECO:0000256" key="3">
    <source>
        <dbReference type="ARBA" id="ARBA00022617"/>
    </source>
</evidence>
<dbReference type="VEuPathDB" id="MicrosporidiaDB:DI09_89p20"/>
<organism evidence="12 13">
    <name type="scientific">Mitosporidium daphniae</name>
    <dbReference type="NCBI Taxonomy" id="1485682"/>
    <lineage>
        <taxon>Eukaryota</taxon>
        <taxon>Fungi</taxon>
        <taxon>Fungi incertae sedis</taxon>
        <taxon>Microsporidia</taxon>
        <taxon>Mitosporidium</taxon>
    </lineage>
</organism>
<evidence type="ECO:0000256" key="2">
    <source>
        <dbReference type="ARBA" id="ARBA00007255"/>
    </source>
</evidence>
<dbReference type="GeneID" id="25261000"/>
<dbReference type="AlphaFoldDB" id="A0A098VM09"/>
<feature type="compositionally biased region" description="Low complexity" evidence="11">
    <location>
        <begin position="1"/>
        <end position="13"/>
    </location>
</feature>
<comment type="function">
    <text evidence="10">Lyase that catalyzes the covalent linking of the heme group to the cytochrome C apoprotein to produce the mature functional cytochrome.</text>
</comment>
<feature type="region of interest" description="Disordered" evidence="11">
    <location>
        <begin position="1"/>
        <end position="20"/>
    </location>
</feature>
<dbReference type="InterPro" id="IPR000511">
    <property type="entry name" value="Holocyt_c/c1_synthase"/>
</dbReference>
<keyword evidence="3 10" id="KW-0349">Heme</keyword>
<protein>
    <recommendedName>
        <fullName evidence="10">Holocytochrome c-type synthase</fullName>
        <ecNumber evidence="10">4.4.1.17</ecNumber>
    </recommendedName>
</protein>
<evidence type="ECO:0000256" key="8">
    <source>
        <dbReference type="ARBA" id="ARBA00023136"/>
    </source>
</evidence>